<evidence type="ECO:0000256" key="1">
    <source>
        <dbReference type="ARBA" id="ARBA00010426"/>
    </source>
</evidence>
<sequence>MQPPQLPARFGAFLAPYHGLDGSPSLRIRQDLDLVRALDACGYDEAWIGEHHSAGYETIASPEVFIAAAAELTHRIRLGTGVNSLPYHHPLMLADRLLQLDHQTRGRVMLGAGPGQLASDAFMMGIDPMKQRAMMAEALDAIVRLVRGETVTEKTDWYELAEAHCQLGPYRPVEGLEMAVASTVSPSGSVQAGRHGIGLLSLAAGDPAGFAALRGNWEAYEKSCARHGHVADRADWRLVVPMHLADTREQARSEAAHGVRHLVHYIEGLSGATLPWGREPADAVGQFTMDGFPVFGVATIGTPDDAIARVEALAEASGGFGTLLLLDLPLATPQAKRRSYELFADHVVPHCTGANTRRAASMAWAHTNSERFVGAMRAAVEKGAS</sequence>
<dbReference type="PANTHER" id="PTHR30137:SF16">
    <property type="entry name" value="BLL0895 PROTEIN"/>
    <property type="match status" value="1"/>
</dbReference>
<dbReference type="Gene3D" id="3.20.20.30">
    <property type="entry name" value="Luciferase-like domain"/>
    <property type="match status" value="1"/>
</dbReference>
<evidence type="ECO:0000313" key="7">
    <source>
        <dbReference type="Proteomes" id="UP001354931"/>
    </source>
</evidence>
<comment type="caution">
    <text evidence="6">The sequence shown here is derived from an EMBL/GenBank/DDBJ whole genome shotgun (WGS) entry which is preliminary data.</text>
</comment>
<keyword evidence="4" id="KW-0503">Monooxygenase</keyword>
<organism evidence="6 7">
    <name type="scientific">Streptomyces endophyticus</name>
    <dbReference type="NCBI Taxonomy" id="714166"/>
    <lineage>
        <taxon>Bacteria</taxon>
        <taxon>Bacillati</taxon>
        <taxon>Actinomycetota</taxon>
        <taxon>Actinomycetes</taxon>
        <taxon>Kitasatosporales</taxon>
        <taxon>Streptomycetaceae</taxon>
        <taxon>Streptomyces</taxon>
    </lineage>
</organism>
<dbReference type="InterPro" id="IPR036661">
    <property type="entry name" value="Luciferase-like_sf"/>
</dbReference>
<dbReference type="RefSeq" id="WP_326022084.1">
    <property type="nucleotide sequence ID" value="NZ_JAOZYC010000165.1"/>
</dbReference>
<dbReference type="InterPro" id="IPR050766">
    <property type="entry name" value="Bact_Lucif_Oxidored"/>
</dbReference>
<evidence type="ECO:0000256" key="4">
    <source>
        <dbReference type="ARBA" id="ARBA00023033"/>
    </source>
</evidence>
<keyword evidence="3" id="KW-0560">Oxidoreductase</keyword>
<reference evidence="6 7" key="1">
    <citation type="submission" date="2022-10" db="EMBL/GenBank/DDBJ databases">
        <authorList>
            <person name="Xie J."/>
            <person name="Shen N."/>
        </authorList>
    </citation>
    <scope>NUCLEOTIDE SEQUENCE [LARGE SCALE GENOMIC DNA]</scope>
    <source>
        <strain evidence="6 7">YIM65594</strain>
    </source>
</reference>
<keyword evidence="2" id="KW-0285">Flavoprotein</keyword>
<evidence type="ECO:0000259" key="5">
    <source>
        <dbReference type="Pfam" id="PF00296"/>
    </source>
</evidence>
<dbReference type="PANTHER" id="PTHR30137">
    <property type="entry name" value="LUCIFERASE-LIKE MONOOXYGENASE"/>
    <property type="match status" value="1"/>
</dbReference>
<proteinExistence type="inferred from homology"/>
<dbReference type="Pfam" id="PF00296">
    <property type="entry name" value="Bac_luciferase"/>
    <property type="match status" value="1"/>
</dbReference>
<evidence type="ECO:0000256" key="2">
    <source>
        <dbReference type="ARBA" id="ARBA00022630"/>
    </source>
</evidence>
<accession>A0ABU6FGY6</accession>
<name>A0ABU6FGY6_9ACTN</name>
<feature type="domain" description="Luciferase-like" evidence="5">
    <location>
        <begin position="9"/>
        <end position="316"/>
    </location>
</feature>
<dbReference type="EMBL" id="JAOZYC010000165">
    <property type="protein sequence ID" value="MEB8342555.1"/>
    <property type="molecule type" value="Genomic_DNA"/>
</dbReference>
<protein>
    <submittedName>
        <fullName evidence="6">LLM class flavin-dependent oxidoreductase</fullName>
    </submittedName>
</protein>
<comment type="similarity">
    <text evidence="1">Belongs to the bacterial luciferase oxidoreductase family.</text>
</comment>
<dbReference type="SUPFAM" id="SSF51679">
    <property type="entry name" value="Bacterial luciferase-like"/>
    <property type="match status" value="1"/>
</dbReference>
<evidence type="ECO:0000313" key="6">
    <source>
        <dbReference type="EMBL" id="MEB8342555.1"/>
    </source>
</evidence>
<keyword evidence="7" id="KW-1185">Reference proteome</keyword>
<dbReference type="Proteomes" id="UP001354931">
    <property type="component" value="Unassembled WGS sequence"/>
</dbReference>
<dbReference type="InterPro" id="IPR011251">
    <property type="entry name" value="Luciferase-like_dom"/>
</dbReference>
<gene>
    <name evidence="6" type="ORF">OKJ99_34180</name>
</gene>
<evidence type="ECO:0000256" key="3">
    <source>
        <dbReference type="ARBA" id="ARBA00023002"/>
    </source>
</evidence>